<comment type="catalytic activity">
    <reaction evidence="3">
        <text>a 5'-end (N(2),N(7)-dimethyl 5'-triphosphoguanosine)-ribonucleoside in snoRNA + S-adenosyl-L-methionine = a 5'-end (N(2),N(2),N(7)-trimethyl 5'-triphosphoguanosine)-ribonucleoside in snoRNA + S-adenosyl-L-homocysteine + H(+)</text>
        <dbReference type="Rhea" id="RHEA:78507"/>
        <dbReference type="Rhea" id="RHEA-COMP:19088"/>
        <dbReference type="Rhea" id="RHEA-COMP:19090"/>
        <dbReference type="ChEBI" id="CHEBI:15378"/>
        <dbReference type="ChEBI" id="CHEBI:57856"/>
        <dbReference type="ChEBI" id="CHEBI:59789"/>
        <dbReference type="ChEBI" id="CHEBI:167623"/>
        <dbReference type="ChEBI" id="CHEBI:172880"/>
    </reaction>
    <physiologicalReaction direction="left-to-right" evidence="3">
        <dbReference type="Rhea" id="RHEA:78508"/>
    </physiologicalReaction>
</comment>
<comment type="catalytic activity">
    <reaction evidence="4">
        <text>a 5'-end (N(7)-methyl 5'-triphosphoguanosine)-ribonucleoside in snoRNA + S-adenosyl-L-methionine = a 5'-end (N(2),N(7)-dimethyl 5'-triphosphoguanosine)-ribonucleoside in snoRNA + S-adenosyl-L-homocysteine + H(+)</text>
        <dbReference type="Rhea" id="RHEA:78475"/>
        <dbReference type="Rhea" id="RHEA-COMP:19086"/>
        <dbReference type="Rhea" id="RHEA-COMP:19088"/>
        <dbReference type="ChEBI" id="CHEBI:15378"/>
        <dbReference type="ChEBI" id="CHEBI:57856"/>
        <dbReference type="ChEBI" id="CHEBI:59789"/>
        <dbReference type="ChEBI" id="CHEBI:156461"/>
        <dbReference type="ChEBI" id="CHEBI:172880"/>
    </reaction>
    <physiologicalReaction direction="left-to-right" evidence="4">
        <dbReference type="Rhea" id="RHEA:78476"/>
    </physiologicalReaction>
</comment>
<name>A0A1B0CL39_LUTLO</name>
<dbReference type="Gene3D" id="3.40.50.150">
    <property type="entry name" value="Vaccinia Virus protein VP39"/>
    <property type="match status" value="1"/>
</dbReference>
<evidence type="ECO:0000256" key="7">
    <source>
        <dbReference type="ARBA" id="ARBA00049790"/>
    </source>
</evidence>
<dbReference type="AlphaFoldDB" id="A0A1B0CL39"/>
<dbReference type="PANTHER" id="PTHR14741">
    <property type="entry name" value="S-ADENOSYLMETHIONINE-DEPENDENT METHYLTRANSFERASE RELATED"/>
    <property type="match status" value="1"/>
</dbReference>
<sequence length="123" mass="13662">MAKHNAAVYGVQDRIEFIVGDFVAMADTLKADVVFLSPPWGGPQYSKEETYDLEKSLIPLPASELFAKCQKITENIAMFLPRNSNTQQLSMLAGPGGAVEIEQNFLDRKFIALTAYYGELINE</sequence>
<proteinExistence type="inferred from homology"/>
<dbReference type="EnsemblMetazoa" id="LLOJ005326-RA">
    <property type="protein sequence ID" value="LLOJ005326-PA"/>
    <property type="gene ID" value="LLOJ005326"/>
</dbReference>
<dbReference type="Pfam" id="PF09445">
    <property type="entry name" value="Methyltransf_15"/>
    <property type="match status" value="1"/>
</dbReference>
<protein>
    <recommendedName>
        <fullName evidence="1">Trimethylguanosine synthase</fullName>
    </recommendedName>
    <alternativeName>
        <fullName evidence="7">Cap-specific guanine-N(2) methyltransferase</fullName>
    </alternativeName>
</protein>
<evidence type="ECO:0000256" key="5">
    <source>
        <dbReference type="ARBA" id="ARBA00048763"/>
    </source>
</evidence>
<dbReference type="GO" id="GO:0005634">
    <property type="term" value="C:nucleus"/>
    <property type="evidence" value="ECO:0007669"/>
    <property type="project" value="TreeGrafter"/>
</dbReference>
<dbReference type="PANTHER" id="PTHR14741:SF32">
    <property type="entry name" value="TRIMETHYLGUANOSINE SYNTHASE"/>
    <property type="match status" value="1"/>
</dbReference>
<organism evidence="8 9">
    <name type="scientific">Lutzomyia longipalpis</name>
    <name type="common">Sand fly</name>
    <dbReference type="NCBI Taxonomy" id="7200"/>
    <lineage>
        <taxon>Eukaryota</taxon>
        <taxon>Metazoa</taxon>
        <taxon>Ecdysozoa</taxon>
        <taxon>Arthropoda</taxon>
        <taxon>Hexapoda</taxon>
        <taxon>Insecta</taxon>
        <taxon>Pterygota</taxon>
        <taxon>Neoptera</taxon>
        <taxon>Endopterygota</taxon>
        <taxon>Diptera</taxon>
        <taxon>Nematocera</taxon>
        <taxon>Psychodoidea</taxon>
        <taxon>Psychodidae</taxon>
        <taxon>Lutzomyia</taxon>
        <taxon>Lutzomyia</taxon>
    </lineage>
</organism>
<evidence type="ECO:0000256" key="4">
    <source>
        <dbReference type="ARBA" id="ARBA00048740"/>
    </source>
</evidence>
<evidence type="ECO:0000313" key="8">
    <source>
        <dbReference type="EnsemblMetazoa" id="LLOJ005326-PA"/>
    </source>
</evidence>
<dbReference type="InterPro" id="IPR019012">
    <property type="entry name" value="RNA_cap_Gua-N2-MeTrfase"/>
</dbReference>
<comment type="similarity">
    <text evidence="2">Belongs to the methyltransferase superfamily. Trimethylguanosine synthase family.</text>
</comment>
<dbReference type="InterPro" id="IPR029063">
    <property type="entry name" value="SAM-dependent_MTases_sf"/>
</dbReference>
<dbReference type="EMBL" id="AJWK01016879">
    <property type="status" value="NOT_ANNOTATED_CDS"/>
    <property type="molecule type" value="Genomic_DNA"/>
</dbReference>
<dbReference type="Proteomes" id="UP000092461">
    <property type="component" value="Unassembled WGS sequence"/>
</dbReference>
<evidence type="ECO:0000256" key="1">
    <source>
        <dbReference type="ARBA" id="ARBA00018517"/>
    </source>
</evidence>
<accession>A0A1B0CL39</accession>
<comment type="catalytic activity">
    <reaction evidence="5">
        <text>a 5'-end (N(2),N(7)-dimethyl 5'-triphosphoguanosine)-ribonucleoside in snRNA + S-adenosyl-L-methionine = a 5'-end (N(2),N(2),N(7)-trimethyl 5'-triphosphoguanosine)-ribonucleoside in snRNA + S-adenosyl-L-homocysteine + H(+)</text>
        <dbReference type="Rhea" id="RHEA:78479"/>
        <dbReference type="Rhea" id="RHEA-COMP:19087"/>
        <dbReference type="Rhea" id="RHEA-COMP:19089"/>
        <dbReference type="ChEBI" id="CHEBI:15378"/>
        <dbReference type="ChEBI" id="CHEBI:57856"/>
        <dbReference type="ChEBI" id="CHEBI:59789"/>
        <dbReference type="ChEBI" id="CHEBI:167623"/>
        <dbReference type="ChEBI" id="CHEBI:172880"/>
    </reaction>
    <physiologicalReaction direction="left-to-right" evidence="5">
        <dbReference type="Rhea" id="RHEA:78480"/>
    </physiologicalReaction>
</comment>
<evidence type="ECO:0000256" key="3">
    <source>
        <dbReference type="ARBA" id="ARBA00047418"/>
    </source>
</evidence>
<dbReference type="VEuPathDB" id="VectorBase:LLOJ005326"/>
<reference evidence="8" key="1">
    <citation type="submission" date="2020-05" db="UniProtKB">
        <authorList>
            <consortium name="EnsemblMetazoa"/>
        </authorList>
    </citation>
    <scope>IDENTIFICATION</scope>
    <source>
        <strain evidence="8">Jacobina</strain>
    </source>
</reference>
<evidence type="ECO:0000256" key="2">
    <source>
        <dbReference type="ARBA" id="ARBA00025783"/>
    </source>
</evidence>
<evidence type="ECO:0000256" key="6">
    <source>
        <dbReference type="ARBA" id="ARBA00049075"/>
    </source>
</evidence>
<dbReference type="SUPFAM" id="SSF53335">
    <property type="entry name" value="S-adenosyl-L-methionine-dependent methyltransferases"/>
    <property type="match status" value="1"/>
</dbReference>
<keyword evidence="9" id="KW-1185">Reference proteome</keyword>
<evidence type="ECO:0000313" key="9">
    <source>
        <dbReference type="Proteomes" id="UP000092461"/>
    </source>
</evidence>
<dbReference type="VEuPathDB" id="VectorBase:LLONM1_002404"/>
<comment type="catalytic activity">
    <reaction evidence="6">
        <text>a 5'-end (N(7)-methyl 5'-triphosphoguanosine)-ribonucleoside in snRNA + S-adenosyl-L-methionine = a 5'-end (N(2),N(7)-dimethyl 5'-triphosphoguanosine)-ribonucleoside in snRNA + S-adenosyl-L-homocysteine + H(+)</text>
        <dbReference type="Rhea" id="RHEA:78471"/>
        <dbReference type="Rhea" id="RHEA-COMP:19085"/>
        <dbReference type="Rhea" id="RHEA-COMP:19087"/>
        <dbReference type="ChEBI" id="CHEBI:15378"/>
        <dbReference type="ChEBI" id="CHEBI:57856"/>
        <dbReference type="ChEBI" id="CHEBI:59789"/>
        <dbReference type="ChEBI" id="CHEBI:156461"/>
        <dbReference type="ChEBI" id="CHEBI:172880"/>
    </reaction>
    <physiologicalReaction direction="left-to-right" evidence="6">
        <dbReference type="Rhea" id="RHEA:78472"/>
    </physiologicalReaction>
</comment>
<dbReference type="GO" id="GO:0071164">
    <property type="term" value="F:RNA cap trimethylguanosine synthase activity"/>
    <property type="evidence" value="ECO:0007669"/>
    <property type="project" value="TreeGrafter"/>
</dbReference>